<name>A0A9P5BX24_9PLEO</name>
<feature type="domain" description="Gfo/Idh/MocA-like oxidoreductase N-terminal" evidence="1">
    <location>
        <begin position="9"/>
        <end position="138"/>
    </location>
</feature>
<dbReference type="InterPro" id="IPR051317">
    <property type="entry name" value="Gfo/Idh/MocA_oxidoreduct"/>
</dbReference>
<protein>
    <recommendedName>
        <fullName evidence="5">Oxidoreductase</fullName>
    </recommendedName>
</protein>
<dbReference type="Pfam" id="PF01408">
    <property type="entry name" value="GFO_IDH_MocA"/>
    <property type="match status" value="1"/>
</dbReference>
<feature type="domain" description="Gal80p-like C-terminal" evidence="2">
    <location>
        <begin position="145"/>
        <end position="300"/>
    </location>
</feature>
<comment type="caution">
    <text evidence="3">The sequence shown here is derived from an EMBL/GenBank/DDBJ whole genome shotgun (WGS) entry which is preliminary data.</text>
</comment>
<dbReference type="PANTHER" id="PTHR43708">
    <property type="entry name" value="CONSERVED EXPRESSED OXIDOREDUCTASE (EUROFUNG)"/>
    <property type="match status" value="1"/>
</dbReference>
<dbReference type="Proteomes" id="UP000758155">
    <property type="component" value="Unassembled WGS sequence"/>
</dbReference>
<reference evidence="3" key="1">
    <citation type="submission" date="2019-04" db="EMBL/GenBank/DDBJ databases">
        <title>Sequencing of skin fungus with MAO and IRED activity.</title>
        <authorList>
            <person name="Marsaioli A.J."/>
            <person name="Bonatto J.M.C."/>
            <person name="Reis Junior O."/>
        </authorList>
    </citation>
    <scope>NUCLEOTIDE SEQUENCE</scope>
    <source>
        <strain evidence="3">28M1</strain>
    </source>
</reference>
<keyword evidence="4" id="KW-1185">Reference proteome</keyword>
<evidence type="ECO:0000259" key="2">
    <source>
        <dbReference type="Pfam" id="PF22685"/>
    </source>
</evidence>
<evidence type="ECO:0008006" key="5">
    <source>
        <dbReference type="Google" id="ProtNLM"/>
    </source>
</evidence>
<dbReference type="SUPFAM" id="SSF51735">
    <property type="entry name" value="NAD(P)-binding Rossmann-fold domains"/>
    <property type="match status" value="1"/>
</dbReference>
<dbReference type="PANTHER" id="PTHR43708:SF1">
    <property type="entry name" value="GALACTOSE_LACTOSE METABOLISM REGULATORY PROTEIN GAL80"/>
    <property type="match status" value="1"/>
</dbReference>
<dbReference type="InterPro" id="IPR000683">
    <property type="entry name" value="Gfo/Idh/MocA-like_OxRdtase_N"/>
</dbReference>
<evidence type="ECO:0000259" key="1">
    <source>
        <dbReference type="Pfam" id="PF01408"/>
    </source>
</evidence>
<dbReference type="InterPro" id="IPR055080">
    <property type="entry name" value="Gal80p-like_C"/>
</dbReference>
<dbReference type="Gene3D" id="3.40.50.720">
    <property type="entry name" value="NAD(P)-binding Rossmann-like Domain"/>
    <property type="match status" value="1"/>
</dbReference>
<dbReference type="AlphaFoldDB" id="A0A9P5BX24"/>
<proteinExistence type="predicted"/>
<gene>
    <name evidence="3" type="ORF">E8E12_003593</name>
</gene>
<evidence type="ECO:0000313" key="3">
    <source>
        <dbReference type="EMBL" id="KAF3034062.1"/>
    </source>
</evidence>
<dbReference type="Gene3D" id="3.30.360.10">
    <property type="entry name" value="Dihydrodipicolinate Reductase, domain 2"/>
    <property type="match status" value="1"/>
</dbReference>
<dbReference type="Pfam" id="PF22685">
    <property type="entry name" value="Gal80p_C-like"/>
    <property type="match status" value="1"/>
</dbReference>
<dbReference type="EMBL" id="SWKV01000072">
    <property type="protein sequence ID" value="KAF3034062.1"/>
    <property type="molecule type" value="Genomic_DNA"/>
</dbReference>
<accession>A0A9P5BX24</accession>
<sequence length="386" mass="42422">MISKPYPLRTALIGLSSSAATSWAAAAHLPALLSETGLSKFAIKALLNSSVDAAKSAIQHYKLPADTKAYGSPEDLAADPDIDLVICNTRVDKHYEVIIPSIRTGKDVFVEWPIAGSKEQIEEIMKTAQQSGSRVAVGLQRRWNPIVSKVRELLKDEQLGKLLNAEARQFGATNDREILPTSLKYFLRKEIGGNIITIGVGHALDTLLSVIGDVDPATVQAKTQIQRPNIRIRDPSTNQIIETTKSDVPDYLSFNARLQPSPHTVDDATLSFIFRRGQPFPGTPSVTWTLNFQYGEIRVQSPMSGFFDADPSDEKKATIQVHRYKDDKVEDIEWGWSAEQSPLPLMARPVSSTLYAFADGRDAGDGWVGVEDAAKRAVLIEELLNA</sequence>
<dbReference type="GO" id="GO:0000166">
    <property type="term" value="F:nucleotide binding"/>
    <property type="evidence" value="ECO:0007669"/>
    <property type="project" value="InterPro"/>
</dbReference>
<dbReference type="OrthoDB" id="446809at2759"/>
<organism evidence="3 4">
    <name type="scientific">Didymella heteroderae</name>
    <dbReference type="NCBI Taxonomy" id="1769908"/>
    <lineage>
        <taxon>Eukaryota</taxon>
        <taxon>Fungi</taxon>
        <taxon>Dikarya</taxon>
        <taxon>Ascomycota</taxon>
        <taxon>Pezizomycotina</taxon>
        <taxon>Dothideomycetes</taxon>
        <taxon>Pleosporomycetidae</taxon>
        <taxon>Pleosporales</taxon>
        <taxon>Pleosporineae</taxon>
        <taxon>Didymellaceae</taxon>
        <taxon>Didymella</taxon>
    </lineage>
</organism>
<dbReference type="SUPFAM" id="SSF55347">
    <property type="entry name" value="Glyceraldehyde-3-phosphate dehydrogenase-like, C-terminal domain"/>
    <property type="match status" value="1"/>
</dbReference>
<dbReference type="InterPro" id="IPR036291">
    <property type="entry name" value="NAD(P)-bd_dom_sf"/>
</dbReference>
<evidence type="ECO:0000313" key="4">
    <source>
        <dbReference type="Proteomes" id="UP000758155"/>
    </source>
</evidence>